<accession>A0A9Q1JPK7</accession>
<evidence type="ECO:0000313" key="9">
    <source>
        <dbReference type="Proteomes" id="UP001153076"/>
    </source>
</evidence>
<evidence type="ECO:0000256" key="5">
    <source>
        <dbReference type="ARBA" id="ARBA00022989"/>
    </source>
</evidence>
<evidence type="ECO:0000256" key="4">
    <source>
        <dbReference type="ARBA" id="ARBA00022692"/>
    </source>
</evidence>
<feature type="transmembrane region" description="Helical" evidence="7">
    <location>
        <begin position="73"/>
        <end position="89"/>
    </location>
</feature>
<proteinExistence type="inferred from homology"/>
<feature type="transmembrane region" description="Helical" evidence="7">
    <location>
        <begin position="49"/>
        <end position="67"/>
    </location>
</feature>
<dbReference type="Pfam" id="PF03208">
    <property type="entry name" value="PRA1"/>
    <property type="match status" value="1"/>
</dbReference>
<dbReference type="PANTHER" id="PTHR19317:SF34">
    <property type="entry name" value="PRA1 FAMILY PROTEIN-RELATED"/>
    <property type="match status" value="1"/>
</dbReference>
<dbReference type="InterPro" id="IPR004895">
    <property type="entry name" value="Prenylated_rab_accept_PRA1"/>
</dbReference>
<dbReference type="Proteomes" id="UP001153076">
    <property type="component" value="Unassembled WGS sequence"/>
</dbReference>
<evidence type="ECO:0000313" key="8">
    <source>
        <dbReference type="EMBL" id="KAJ8428665.1"/>
    </source>
</evidence>
<evidence type="ECO:0000256" key="1">
    <source>
        <dbReference type="ARBA" id="ARBA00002501"/>
    </source>
</evidence>
<keyword evidence="6 7" id="KW-0472">Membrane</keyword>
<dbReference type="OrthoDB" id="63113at2759"/>
<dbReference type="GO" id="GO:0005794">
    <property type="term" value="C:Golgi apparatus"/>
    <property type="evidence" value="ECO:0007669"/>
    <property type="project" value="TreeGrafter"/>
</dbReference>
<dbReference type="PANTHER" id="PTHR19317">
    <property type="entry name" value="PRENYLATED RAB ACCEPTOR 1-RELATED"/>
    <property type="match status" value="1"/>
</dbReference>
<dbReference type="GO" id="GO:0016192">
    <property type="term" value="P:vesicle-mediated transport"/>
    <property type="evidence" value="ECO:0007669"/>
    <property type="project" value="UniProtKB-ARBA"/>
</dbReference>
<reference evidence="8" key="1">
    <citation type="submission" date="2022-04" db="EMBL/GenBank/DDBJ databases">
        <title>Carnegiea gigantea Genome sequencing and assembly v2.</title>
        <authorList>
            <person name="Copetti D."/>
            <person name="Sanderson M.J."/>
            <person name="Burquez A."/>
            <person name="Wojciechowski M.F."/>
        </authorList>
    </citation>
    <scope>NUCLEOTIDE SEQUENCE</scope>
    <source>
        <strain evidence="8">SGP5-SGP5p</strain>
        <tissue evidence="8">Aerial part</tissue>
    </source>
</reference>
<evidence type="ECO:0000256" key="3">
    <source>
        <dbReference type="ARBA" id="ARBA00006483"/>
    </source>
</evidence>
<keyword evidence="9" id="KW-1185">Reference proteome</keyword>
<comment type="subcellular location">
    <subcellularLocation>
        <location evidence="2 7">Membrane</location>
        <topology evidence="2 7">Multi-pass membrane protein</topology>
    </subcellularLocation>
</comment>
<comment type="similarity">
    <text evidence="3 7">Belongs to the PRA1 family.</text>
</comment>
<feature type="transmembrane region" description="Helical" evidence="7">
    <location>
        <begin position="109"/>
        <end position="142"/>
    </location>
</feature>
<protein>
    <recommendedName>
        <fullName evidence="7">PRA1 family protein</fullName>
    </recommendedName>
</protein>
<evidence type="ECO:0000256" key="7">
    <source>
        <dbReference type="RuleBase" id="RU363107"/>
    </source>
</evidence>
<sequence length="190" mass="20403">MASATPPILPIKDGFSQRRPWAELVDRSAFAKLDSISDATTRLCKNYSYFRVNYLAVIAAVLAFSLLSHPFSLITLAALFAAWGFLYLFKPSDQPLFLFSREFSNKETLGLLVVFSVFVIFLTSVGSVIMSALVVGLAIVAVHGAFRVPEDLFLDDQDSAGASNSLLTFLGATTNNAAASAPAASVANRV</sequence>
<keyword evidence="7" id="KW-0813">Transport</keyword>
<comment type="caution">
    <text evidence="8">The sequence shown here is derived from an EMBL/GenBank/DDBJ whole genome shotgun (WGS) entry which is preliminary data.</text>
</comment>
<dbReference type="AlphaFoldDB" id="A0A9Q1JPK7"/>
<dbReference type="GO" id="GO:0016020">
    <property type="term" value="C:membrane"/>
    <property type="evidence" value="ECO:0007669"/>
    <property type="project" value="UniProtKB-SubCell"/>
</dbReference>
<evidence type="ECO:0000256" key="6">
    <source>
        <dbReference type="ARBA" id="ARBA00023136"/>
    </source>
</evidence>
<keyword evidence="4 7" id="KW-0812">Transmembrane</keyword>
<name>A0A9Q1JPK7_9CARY</name>
<dbReference type="EMBL" id="JAKOGI010000983">
    <property type="protein sequence ID" value="KAJ8428665.1"/>
    <property type="molecule type" value="Genomic_DNA"/>
</dbReference>
<dbReference type="GO" id="GO:0005783">
    <property type="term" value="C:endoplasmic reticulum"/>
    <property type="evidence" value="ECO:0007669"/>
    <property type="project" value="TreeGrafter"/>
</dbReference>
<keyword evidence="5 7" id="KW-1133">Transmembrane helix</keyword>
<gene>
    <name evidence="8" type="ORF">Cgig2_027271</name>
</gene>
<comment type="function">
    <text evidence="1 7">May be involved in both secretory and endocytic intracellular trafficking in the endosomal/prevacuolar compartments.</text>
</comment>
<evidence type="ECO:0000256" key="2">
    <source>
        <dbReference type="ARBA" id="ARBA00004141"/>
    </source>
</evidence>
<organism evidence="8 9">
    <name type="scientific">Carnegiea gigantea</name>
    <dbReference type="NCBI Taxonomy" id="171969"/>
    <lineage>
        <taxon>Eukaryota</taxon>
        <taxon>Viridiplantae</taxon>
        <taxon>Streptophyta</taxon>
        <taxon>Embryophyta</taxon>
        <taxon>Tracheophyta</taxon>
        <taxon>Spermatophyta</taxon>
        <taxon>Magnoliopsida</taxon>
        <taxon>eudicotyledons</taxon>
        <taxon>Gunneridae</taxon>
        <taxon>Pentapetalae</taxon>
        <taxon>Caryophyllales</taxon>
        <taxon>Cactineae</taxon>
        <taxon>Cactaceae</taxon>
        <taxon>Cactoideae</taxon>
        <taxon>Echinocereeae</taxon>
        <taxon>Carnegiea</taxon>
    </lineage>
</organism>